<dbReference type="AlphaFoldDB" id="A0A9J6GTT5"/>
<name>A0A9J6GTT5_HAELO</name>
<organism evidence="2 3">
    <name type="scientific">Haemaphysalis longicornis</name>
    <name type="common">Bush tick</name>
    <dbReference type="NCBI Taxonomy" id="44386"/>
    <lineage>
        <taxon>Eukaryota</taxon>
        <taxon>Metazoa</taxon>
        <taxon>Ecdysozoa</taxon>
        <taxon>Arthropoda</taxon>
        <taxon>Chelicerata</taxon>
        <taxon>Arachnida</taxon>
        <taxon>Acari</taxon>
        <taxon>Parasitiformes</taxon>
        <taxon>Ixodida</taxon>
        <taxon>Ixodoidea</taxon>
        <taxon>Ixodidae</taxon>
        <taxon>Haemaphysalinae</taxon>
        <taxon>Haemaphysalis</taxon>
    </lineage>
</organism>
<comment type="caution">
    <text evidence="2">The sequence shown here is derived from an EMBL/GenBank/DDBJ whole genome shotgun (WGS) entry which is preliminary data.</text>
</comment>
<sequence>MTNPPELKFLVLNHCAFRGTTLDTTGKATIHHGVMHVVPTDMTTKTGVMLPEGRSECPQKTLNEK</sequence>
<dbReference type="Proteomes" id="UP000821853">
    <property type="component" value="Unassembled WGS sequence"/>
</dbReference>
<protein>
    <submittedName>
        <fullName evidence="2">Uncharacterized protein</fullName>
    </submittedName>
</protein>
<evidence type="ECO:0000313" key="3">
    <source>
        <dbReference type="Proteomes" id="UP000821853"/>
    </source>
</evidence>
<accession>A0A9J6GTT5</accession>
<evidence type="ECO:0000256" key="1">
    <source>
        <dbReference type="SAM" id="MobiDB-lite"/>
    </source>
</evidence>
<dbReference type="EMBL" id="JABSTR010000009">
    <property type="protein sequence ID" value="KAH9378925.1"/>
    <property type="molecule type" value="Genomic_DNA"/>
</dbReference>
<feature type="compositionally biased region" description="Basic and acidic residues" evidence="1">
    <location>
        <begin position="53"/>
        <end position="65"/>
    </location>
</feature>
<proteinExistence type="predicted"/>
<gene>
    <name evidence="2" type="ORF">HPB48_014432</name>
</gene>
<evidence type="ECO:0000313" key="2">
    <source>
        <dbReference type="EMBL" id="KAH9378925.1"/>
    </source>
</evidence>
<dbReference type="VEuPathDB" id="VectorBase:HLOH_048435"/>
<reference evidence="2 3" key="1">
    <citation type="journal article" date="2020" name="Cell">
        <title>Large-Scale Comparative Analyses of Tick Genomes Elucidate Their Genetic Diversity and Vector Capacities.</title>
        <authorList>
            <consortium name="Tick Genome and Microbiome Consortium (TIGMIC)"/>
            <person name="Jia N."/>
            <person name="Wang J."/>
            <person name="Shi W."/>
            <person name="Du L."/>
            <person name="Sun Y."/>
            <person name="Zhan W."/>
            <person name="Jiang J.F."/>
            <person name="Wang Q."/>
            <person name="Zhang B."/>
            <person name="Ji P."/>
            <person name="Bell-Sakyi L."/>
            <person name="Cui X.M."/>
            <person name="Yuan T.T."/>
            <person name="Jiang B.G."/>
            <person name="Yang W.F."/>
            <person name="Lam T.T."/>
            <person name="Chang Q.C."/>
            <person name="Ding S.J."/>
            <person name="Wang X.J."/>
            <person name="Zhu J.G."/>
            <person name="Ruan X.D."/>
            <person name="Zhao L."/>
            <person name="Wei J.T."/>
            <person name="Ye R.Z."/>
            <person name="Que T.C."/>
            <person name="Du C.H."/>
            <person name="Zhou Y.H."/>
            <person name="Cheng J.X."/>
            <person name="Dai P.F."/>
            <person name="Guo W.B."/>
            <person name="Han X.H."/>
            <person name="Huang E.J."/>
            <person name="Li L.F."/>
            <person name="Wei W."/>
            <person name="Gao Y.C."/>
            <person name="Liu J.Z."/>
            <person name="Shao H.Z."/>
            <person name="Wang X."/>
            <person name="Wang C.C."/>
            <person name="Yang T.C."/>
            <person name="Huo Q.B."/>
            <person name="Li W."/>
            <person name="Chen H.Y."/>
            <person name="Chen S.E."/>
            <person name="Zhou L.G."/>
            <person name="Ni X.B."/>
            <person name="Tian J.H."/>
            <person name="Sheng Y."/>
            <person name="Liu T."/>
            <person name="Pan Y.S."/>
            <person name="Xia L.Y."/>
            <person name="Li J."/>
            <person name="Zhao F."/>
            <person name="Cao W.C."/>
        </authorList>
    </citation>
    <scope>NUCLEOTIDE SEQUENCE [LARGE SCALE GENOMIC DNA]</scope>
    <source>
        <strain evidence="2">HaeL-2018</strain>
    </source>
</reference>
<feature type="region of interest" description="Disordered" evidence="1">
    <location>
        <begin position="46"/>
        <end position="65"/>
    </location>
</feature>
<keyword evidence="3" id="KW-1185">Reference proteome</keyword>